<dbReference type="InterPro" id="IPR004088">
    <property type="entry name" value="KH_dom_type_1"/>
</dbReference>
<dbReference type="SMART" id="SM00322">
    <property type="entry name" value="KH"/>
    <property type="match status" value="1"/>
</dbReference>
<dbReference type="OrthoDB" id="196131at2759"/>
<dbReference type="GO" id="GO:0005524">
    <property type="term" value="F:ATP binding"/>
    <property type="evidence" value="ECO:0007669"/>
    <property type="project" value="UniProtKB-KW"/>
</dbReference>
<dbReference type="InterPro" id="IPR011545">
    <property type="entry name" value="DEAD/DEAH_box_helicase_dom"/>
</dbReference>
<sequence length="725" mass="81928">MGDRSSGRYFGDAKPRGRLAQAMNQGSGSNWRGNNGGWQNAGSGGQCTSNDTNWRGPGGNTRGHGSQPRMSAPPVVEEDWDADIQEDQYSSSTKQTQCLPPEAHQIDSWEGRTQDDSWGKQDQQHVQASWDNWDQQHGGDASCPEVERSGMRQDGGRGRNGGFSSGRKTNEQSSSSTIEVPSYAIGRIIGKKGAKIRELEEESGARIKVEEEENSGQKVVKLHGDADALSKAKMLIQDIVSSASDRGRGPNQRDQYQPPRQNCSDSHSGFQQQSSYAFSDLQQHGSCPQNEEKESSVTEDSSPFTIDWDAFRTNSIFDRRKKWKNFPEIKKDFYHEDPTVAALSDEDIERIREENNNIVVKLIQEGDEKVIPNPVWTFEQAFSHYPDILEEIYKQRFEKPSPIQCQAWPVLLKGYDLIGIAQTGTGKTLAFLLPALIHIDSQPIPREKREGPSCLILAPTRELALQIEGEVKKYNYHDRMLDMGFEPQIRKILLDIHPDAQRIMTSATWPEGVRRLAGNYVEAPIQVFIGTLDLRAVESVFQLIEILTTEEKFDRLCELLGALSPEDKALVFVGKKATAAHICTELLFKGLNVSSIHGDHEQSDREQTLQDFRDGSIQILIGTDLVSRGIDVLDITHIINYDFPRDIEEYVHRVGRTGRAGRTGVALSLFTREDWRQAAPLIKILEKAQQEVPDELHDMAERFRKFLERREAEHRPYRGRDRYRN</sequence>
<feature type="compositionally biased region" description="Polar residues" evidence="7">
    <location>
        <begin position="124"/>
        <end position="135"/>
    </location>
</feature>
<dbReference type="SMART" id="SM00490">
    <property type="entry name" value="HELICc"/>
    <property type="match status" value="1"/>
</dbReference>
<feature type="compositionally biased region" description="Basic and acidic residues" evidence="7">
    <location>
        <begin position="145"/>
        <end position="157"/>
    </location>
</feature>
<dbReference type="SMART" id="SM00487">
    <property type="entry name" value="DEXDc"/>
    <property type="match status" value="1"/>
</dbReference>
<protein>
    <recommendedName>
        <fullName evidence="1">RNA helicase</fullName>
        <ecNumber evidence="1">3.6.4.13</ecNumber>
    </recommendedName>
</protein>
<feature type="compositionally biased region" description="Low complexity" evidence="7">
    <location>
        <begin position="24"/>
        <end position="40"/>
    </location>
</feature>
<proteinExistence type="predicted"/>
<dbReference type="Pfam" id="PF00270">
    <property type="entry name" value="DEAD"/>
    <property type="match status" value="1"/>
</dbReference>
<evidence type="ECO:0000256" key="4">
    <source>
        <dbReference type="ARBA" id="ARBA00022806"/>
    </source>
</evidence>
<dbReference type="FunFam" id="3.40.50.300:FF:000008">
    <property type="entry name" value="ATP-dependent RNA helicase RhlB"/>
    <property type="match status" value="1"/>
</dbReference>
<evidence type="ECO:0000313" key="10">
    <source>
        <dbReference type="EMBL" id="CAD7243416.1"/>
    </source>
</evidence>
<evidence type="ECO:0000256" key="7">
    <source>
        <dbReference type="SAM" id="MobiDB-lite"/>
    </source>
</evidence>
<dbReference type="Proteomes" id="UP000677054">
    <property type="component" value="Unassembled WGS sequence"/>
</dbReference>
<dbReference type="Pfam" id="PF00013">
    <property type="entry name" value="KH_1"/>
    <property type="match status" value="1"/>
</dbReference>
<accession>A0A7R9A285</accession>
<dbReference type="CDD" id="cd18787">
    <property type="entry name" value="SF2_C_DEAD"/>
    <property type="match status" value="1"/>
</dbReference>
<dbReference type="Gene3D" id="3.40.50.300">
    <property type="entry name" value="P-loop containing nucleotide triphosphate hydrolases"/>
    <property type="match status" value="3"/>
</dbReference>
<dbReference type="SUPFAM" id="SSF54791">
    <property type="entry name" value="Eukaryotic type KH-domain (KH-domain type I)"/>
    <property type="match status" value="1"/>
</dbReference>
<dbReference type="GO" id="GO:0010468">
    <property type="term" value="P:regulation of gene expression"/>
    <property type="evidence" value="ECO:0007669"/>
    <property type="project" value="UniProtKB-ARBA"/>
</dbReference>
<evidence type="ECO:0000256" key="5">
    <source>
        <dbReference type="ARBA" id="ARBA00022840"/>
    </source>
</evidence>
<feature type="compositionally biased region" description="Basic and acidic residues" evidence="7">
    <location>
        <begin position="1"/>
        <end position="15"/>
    </location>
</feature>
<keyword evidence="4" id="KW-0347">Helicase</keyword>
<evidence type="ECO:0000256" key="2">
    <source>
        <dbReference type="ARBA" id="ARBA00022741"/>
    </source>
</evidence>
<evidence type="ECO:0000313" key="11">
    <source>
        <dbReference type="Proteomes" id="UP000677054"/>
    </source>
</evidence>
<keyword evidence="3" id="KW-0378">Hydrolase</keyword>
<dbReference type="EMBL" id="LR899945">
    <property type="protein sequence ID" value="CAD7243416.1"/>
    <property type="molecule type" value="Genomic_DNA"/>
</dbReference>
<dbReference type="GO" id="GO:0003724">
    <property type="term" value="F:RNA helicase activity"/>
    <property type="evidence" value="ECO:0007669"/>
    <property type="project" value="UniProtKB-EC"/>
</dbReference>
<keyword evidence="2" id="KW-0547">Nucleotide-binding</keyword>
<organism evidence="10">
    <name type="scientific">Darwinula stevensoni</name>
    <dbReference type="NCBI Taxonomy" id="69355"/>
    <lineage>
        <taxon>Eukaryota</taxon>
        <taxon>Metazoa</taxon>
        <taxon>Ecdysozoa</taxon>
        <taxon>Arthropoda</taxon>
        <taxon>Crustacea</taxon>
        <taxon>Oligostraca</taxon>
        <taxon>Ostracoda</taxon>
        <taxon>Podocopa</taxon>
        <taxon>Podocopida</taxon>
        <taxon>Darwinulocopina</taxon>
        <taxon>Darwinuloidea</taxon>
        <taxon>Darwinulidae</taxon>
        <taxon>Darwinula</taxon>
    </lineage>
</organism>
<feature type="domain" description="Helicase ATP-binding" evidence="8">
    <location>
        <begin position="408"/>
        <end position="497"/>
    </location>
</feature>
<evidence type="ECO:0000259" key="9">
    <source>
        <dbReference type="PROSITE" id="PS51194"/>
    </source>
</evidence>
<dbReference type="InterPro" id="IPR027417">
    <property type="entry name" value="P-loop_NTPase"/>
</dbReference>
<feature type="compositionally biased region" description="Basic and acidic residues" evidence="7">
    <location>
        <begin position="104"/>
        <end position="123"/>
    </location>
</feature>
<dbReference type="EMBL" id="CAJPEV010000428">
    <property type="protein sequence ID" value="CAG0885174.1"/>
    <property type="molecule type" value="Genomic_DNA"/>
</dbReference>
<dbReference type="InterPro" id="IPR001650">
    <property type="entry name" value="Helicase_C-like"/>
</dbReference>
<name>A0A7R9A285_9CRUS</name>
<feature type="compositionally biased region" description="Polar residues" evidence="7">
    <location>
        <begin position="87"/>
        <end position="98"/>
    </location>
</feature>
<keyword evidence="6" id="KW-0694">RNA-binding</keyword>
<evidence type="ECO:0000256" key="1">
    <source>
        <dbReference type="ARBA" id="ARBA00012552"/>
    </source>
</evidence>
<dbReference type="SUPFAM" id="SSF52540">
    <property type="entry name" value="P-loop containing nucleoside triphosphate hydrolases"/>
    <property type="match status" value="2"/>
</dbReference>
<evidence type="ECO:0000256" key="3">
    <source>
        <dbReference type="ARBA" id="ARBA00022801"/>
    </source>
</evidence>
<feature type="compositionally biased region" description="Polar residues" evidence="7">
    <location>
        <begin position="252"/>
        <end position="289"/>
    </location>
</feature>
<dbReference type="Gene3D" id="3.30.1370.10">
    <property type="entry name" value="K Homology domain, type 1"/>
    <property type="match status" value="1"/>
</dbReference>
<dbReference type="CDD" id="cd00105">
    <property type="entry name" value="KH-I"/>
    <property type="match status" value="1"/>
</dbReference>
<dbReference type="Pfam" id="PF00271">
    <property type="entry name" value="Helicase_C"/>
    <property type="match status" value="1"/>
</dbReference>
<dbReference type="InterPro" id="IPR004087">
    <property type="entry name" value="KH_dom"/>
</dbReference>
<feature type="compositionally biased region" description="Acidic residues" evidence="7">
    <location>
        <begin position="76"/>
        <end position="86"/>
    </location>
</feature>
<dbReference type="EC" id="3.6.4.13" evidence="1"/>
<keyword evidence="5" id="KW-0067">ATP-binding</keyword>
<gene>
    <name evidence="10" type="ORF">DSTB1V02_LOCUS3340</name>
</gene>
<dbReference type="PROSITE" id="PS51192">
    <property type="entry name" value="HELICASE_ATP_BIND_1"/>
    <property type="match status" value="1"/>
</dbReference>
<dbReference type="AlphaFoldDB" id="A0A7R9A285"/>
<dbReference type="PROSITE" id="PS51194">
    <property type="entry name" value="HELICASE_CTER"/>
    <property type="match status" value="1"/>
</dbReference>
<dbReference type="PROSITE" id="PS50084">
    <property type="entry name" value="KH_TYPE_1"/>
    <property type="match status" value="1"/>
</dbReference>
<dbReference type="InterPro" id="IPR036612">
    <property type="entry name" value="KH_dom_type_1_sf"/>
</dbReference>
<dbReference type="GO" id="GO:0016787">
    <property type="term" value="F:hydrolase activity"/>
    <property type="evidence" value="ECO:0007669"/>
    <property type="project" value="UniProtKB-KW"/>
</dbReference>
<evidence type="ECO:0000259" key="8">
    <source>
        <dbReference type="PROSITE" id="PS51192"/>
    </source>
</evidence>
<dbReference type="PANTHER" id="PTHR47958">
    <property type="entry name" value="ATP-DEPENDENT RNA HELICASE DBP3"/>
    <property type="match status" value="1"/>
</dbReference>
<dbReference type="InterPro" id="IPR014001">
    <property type="entry name" value="Helicase_ATP-bd"/>
</dbReference>
<feature type="region of interest" description="Disordered" evidence="7">
    <location>
        <begin position="241"/>
        <end position="301"/>
    </location>
</feature>
<feature type="domain" description="Helicase C-terminal" evidence="9">
    <location>
        <begin position="555"/>
        <end position="700"/>
    </location>
</feature>
<keyword evidence="11" id="KW-1185">Reference proteome</keyword>
<reference evidence="10" key="1">
    <citation type="submission" date="2020-11" db="EMBL/GenBank/DDBJ databases">
        <authorList>
            <person name="Tran Van P."/>
        </authorList>
    </citation>
    <scope>NUCLEOTIDE SEQUENCE</scope>
</reference>
<feature type="region of interest" description="Disordered" evidence="7">
    <location>
        <begin position="1"/>
        <end position="182"/>
    </location>
</feature>
<evidence type="ECO:0000256" key="6">
    <source>
        <dbReference type="PROSITE-ProRule" id="PRU00117"/>
    </source>
</evidence>
<dbReference type="GO" id="GO:0003723">
    <property type="term" value="F:RNA binding"/>
    <property type="evidence" value="ECO:0007669"/>
    <property type="project" value="UniProtKB-UniRule"/>
</dbReference>